<feature type="coiled-coil region" evidence="1">
    <location>
        <begin position="197"/>
        <end position="238"/>
    </location>
</feature>
<name>A0AAQ3LIX4_9BACT</name>
<dbReference type="RefSeq" id="WP_317835513.1">
    <property type="nucleotide sequence ID" value="NZ_CP136920.1"/>
</dbReference>
<protein>
    <submittedName>
        <fullName evidence="2">Uncharacterized protein</fullName>
    </submittedName>
</protein>
<gene>
    <name evidence="2" type="ORF">RZN69_07725</name>
</gene>
<sequence length="243" mass="26947">MPVVAQPEGGEVSRQSLERVLHLYEGIWGGSIDLTSYHGEVIASILVKKEYRIVLEGGEPVLLGRFEFGDRSGKRISLSRTTIEGDHLVNVISQMGEDSSYQGTIDKEKLVWVEMGKTEEQTTKYYDQFIENEGARAIVTNSRNVIEDAEGVSATVFTAGQFIYEGPPGTNPIEDWLSEAAGGVELTQNESAEPGRFDGLKSQLSETKQAYDEATAELDKLRKQLSEAQAEVDRLQKSLEERQ</sequence>
<dbReference type="AlphaFoldDB" id="A0AAQ3LIX4"/>
<evidence type="ECO:0000313" key="3">
    <source>
        <dbReference type="Proteomes" id="UP001304300"/>
    </source>
</evidence>
<proteinExistence type="predicted"/>
<dbReference type="KEGG" id="puo:RZN69_07725"/>
<evidence type="ECO:0000256" key="1">
    <source>
        <dbReference type="SAM" id="Coils"/>
    </source>
</evidence>
<keyword evidence="1" id="KW-0175">Coiled coil</keyword>
<dbReference type="EMBL" id="CP136920">
    <property type="protein sequence ID" value="WOO42979.1"/>
    <property type="molecule type" value="Genomic_DNA"/>
</dbReference>
<dbReference type="Proteomes" id="UP001304300">
    <property type="component" value="Chromosome"/>
</dbReference>
<evidence type="ECO:0000313" key="2">
    <source>
        <dbReference type="EMBL" id="WOO42979.1"/>
    </source>
</evidence>
<organism evidence="2 3">
    <name type="scientific">Rubellicoccus peritrichatus</name>
    <dbReference type="NCBI Taxonomy" id="3080537"/>
    <lineage>
        <taxon>Bacteria</taxon>
        <taxon>Pseudomonadati</taxon>
        <taxon>Verrucomicrobiota</taxon>
        <taxon>Opitutia</taxon>
        <taxon>Puniceicoccales</taxon>
        <taxon>Cerasicoccaceae</taxon>
        <taxon>Rubellicoccus</taxon>
    </lineage>
</organism>
<accession>A0AAQ3LIX4</accession>
<keyword evidence="3" id="KW-1185">Reference proteome</keyword>
<dbReference type="Gene3D" id="1.20.5.4090">
    <property type="match status" value="1"/>
</dbReference>
<reference evidence="2 3" key="1">
    <citation type="submission" date="2023-10" db="EMBL/GenBank/DDBJ databases">
        <title>Rubellicoccus peritrichatus gen. nov., sp. nov., isolated from an algae of coral reef tank.</title>
        <authorList>
            <person name="Luo J."/>
        </authorList>
    </citation>
    <scope>NUCLEOTIDE SEQUENCE [LARGE SCALE GENOMIC DNA]</scope>
    <source>
        <strain evidence="2 3">CR14</strain>
    </source>
</reference>